<dbReference type="InterPro" id="IPR036890">
    <property type="entry name" value="HATPase_C_sf"/>
</dbReference>
<dbReference type="PRINTS" id="PR00344">
    <property type="entry name" value="BCTRLSENSOR"/>
</dbReference>
<proteinExistence type="predicted"/>
<feature type="domain" description="Histidine kinase" evidence="7">
    <location>
        <begin position="337"/>
        <end position="559"/>
    </location>
</feature>
<evidence type="ECO:0000256" key="3">
    <source>
        <dbReference type="ARBA" id="ARBA00022553"/>
    </source>
</evidence>
<dbReference type="Pfam" id="PF00072">
    <property type="entry name" value="Response_reg"/>
    <property type="match status" value="1"/>
</dbReference>
<evidence type="ECO:0000256" key="5">
    <source>
        <dbReference type="PROSITE-ProRule" id="PRU00169"/>
    </source>
</evidence>
<dbReference type="Gene3D" id="3.30.565.10">
    <property type="entry name" value="Histidine kinase-like ATPase, C-terminal domain"/>
    <property type="match status" value="1"/>
</dbReference>
<feature type="domain" description="Response regulatory" evidence="8">
    <location>
        <begin position="580"/>
        <end position="698"/>
    </location>
</feature>
<comment type="caution">
    <text evidence="9">The sequence shown here is derived from an EMBL/GenBank/DDBJ whole genome shotgun (WGS) entry which is preliminary data.</text>
</comment>
<dbReference type="PROSITE" id="PS50109">
    <property type="entry name" value="HIS_KIN"/>
    <property type="match status" value="1"/>
</dbReference>
<dbReference type="Proteomes" id="UP000679126">
    <property type="component" value="Unassembled WGS sequence"/>
</dbReference>
<keyword evidence="6" id="KW-0472">Membrane</keyword>
<dbReference type="SUPFAM" id="SSF55874">
    <property type="entry name" value="ATPase domain of HSP90 chaperone/DNA topoisomerase II/histidine kinase"/>
    <property type="match status" value="1"/>
</dbReference>
<feature type="transmembrane region" description="Helical" evidence="6">
    <location>
        <begin position="7"/>
        <end position="29"/>
    </location>
</feature>
<dbReference type="PROSITE" id="PS50110">
    <property type="entry name" value="RESPONSE_REGULATORY"/>
    <property type="match status" value="1"/>
</dbReference>
<dbReference type="SUPFAM" id="SSF47384">
    <property type="entry name" value="Homodimeric domain of signal transducing histidine kinase"/>
    <property type="match status" value="1"/>
</dbReference>
<dbReference type="InterPro" id="IPR036097">
    <property type="entry name" value="HisK_dim/P_sf"/>
</dbReference>
<feature type="transmembrane region" description="Helical" evidence="6">
    <location>
        <begin position="292"/>
        <end position="311"/>
    </location>
</feature>
<keyword evidence="6" id="KW-0812">Transmembrane</keyword>
<evidence type="ECO:0000256" key="4">
    <source>
        <dbReference type="ARBA" id="ARBA00023012"/>
    </source>
</evidence>
<dbReference type="CDD" id="cd00082">
    <property type="entry name" value="HisKA"/>
    <property type="match status" value="1"/>
</dbReference>
<evidence type="ECO:0000256" key="2">
    <source>
        <dbReference type="ARBA" id="ARBA00012438"/>
    </source>
</evidence>
<dbReference type="SMART" id="SM00448">
    <property type="entry name" value="REC"/>
    <property type="match status" value="1"/>
</dbReference>
<keyword evidence="10" id="KW-1185">Reference proteome</keyword>
<keyword evidence="4" id="KW-0902">Two-component regulatory system</keyword>
<evidence type="ECO:0000313" key="9">
    <source>
        <dbReference type="EMBL" id="MBO9151849.1"/>
    </source>
</evidence>
<dbReference type="RefSeq" id="WP_209144441.1">
    <property type="nucleotide sequence ID" value="NZ_JAGHKP010000001.1"/>
</dbReference>
<dbReference type="InterPro" id="IPR003661">
    <property type="entry name" value="HisK_dim/P_dom"/>
</dbReference>
<sequence>MSNRNHFLRYLLIACLVITLVSIVLAVYVRQQRSAGLGNAIHQLSYAGKQMEWIDHAVVTMYAAENHFRYFTLTYANEHFNSYSNALQQVAADLDSLEAHHRREKDLGGMLKDVERKSNLFLQVKQGMDSLLVHRVSWDTTAAHNAFAQMPNFRFSQKIQIDTIDTGAKNVKRKKLLGRLADAIAPKKNKTDTVRSVRTVHTVESAATSREQMEQIHAYYNNLYKKIAQGQVNLNNSELNMITSSDRLLKALQADLVLLKEQERIATAHKKEILAANIGHMLEGLDRATLRGVWLIGLLTLLILFLLWFDYRKGRQLQKAKQSAERYSKLKSDFVASMSHEIRTPLNSVIGFSEQMAKTKMDREQEEIMNAINLSAGVLLSIVNNVLDFSALEQGKLALDTAVFSPRKAIEDTIKGMQIQASRKRLDLIADIRFTREAMVEGDAFRLKQVLFNIIGNAIKFTNEGGVKVSADLQVLNGKSMLKISVADTGIGIDPKHLPHIFDEFTQVPGAKGTSGRHEGSGLGLTIVRKIVELHGSTLEVDSVPGKGTTFRFTLPYKSASNTIIIHPQQAARPKPRQSHVLVVDDNNLNRRLLEMILERLNITFISAGNGVEALELMAKHHFDAVLTDIQMPEMDGLALARHIRGLGDPKKSTLPILAITGNVVKEDLETYMSAGIDGYVLKPFKEAEILEKLRAIHPVEK</sequence>
<gene>
    <name evidence="9" type="ORF">J7I43_06490</name>
</gene>
<dbReference type="PANTHER" id="PTHR45339">
    <property type="entry name" value="HYBRID SIGNAL TRANSDUCTION HISTIDINE KINASE J"/>
    <property type="match status" value="1"/>
</dbReference>
<dbReference type="CDD" id="cd17546">
    <property type="entry name" value="REC_hyHK_CKI1_RcsC-like"/>
    <property type="match status" value="1"/>
</dbReference>
<keyword evidence="6" id="KW-1133">Transmembrane helix</keyword>
<keyword evidence="3 5" id="KW-0597">Phosphoprotein</keyword>
<feature type="transmembrane region" description="Helical" evidence="6">
    <location>
        <begin position="368"/>
        <end position="387"/>
    </location>
</feature>
<evidence type="ECO:0000256" key="1">
    <source>
        <dbReference type="ARBA" id="ARBA00000085"/>
    </source>
</evidence>
<evidence type="ECO:0000259" key="8">
    <source>
        <dbReference type="PROSITE" id="PS50110"/>
    </source>
</evidence>
<dbReference type="InterPro" id="IPR004358">
    <property type="entry name" value="Sig_transdc_His_kin-like_C"/>
</dbReference>
<dbReference type="EC" id="2.7.13.3" evidence="2"/>
<dbReference type="InterPro" id="IPR003594">
    <property type="entry name" value="HATPase_dom"/>
</dbReference>
<dbReference type="Pfam" id="PF00512">
    <property type="entry name" value="HisKA"/>
    <property type="match status" value="1"/>
</dbReference>
<comment type="catalytic activity">
    <reaction evidence="1">
        <text>ATP + protein L-histidine = ADP + protein N-phospho-L-histidine.</text>
        <dbReference type="EC" id="2.7.13.3"/>
    </reaction>
</comment>
<dbReference type="SUPFAM" id="SSF52172">
    <property type="entry name" value="CheY-like"/>
    <property type="match status" value="1"/>
</dbReference>
<evidence type="ECO:0000256" key="6">
    <source>
        <dbReference type="SAM" id="Phobius"/>
    </source>
</evidence>
<organism evidence="9 10">
    <name type="scientific">Chitinophaga chungangae</name>
    <dbReference type="NCBI Taxonomy" id="2821488"/>
    <lineage>
        <taxon>Bacteria</taxon>
        <taxon>Pseudomonadati</taxon>
        <taxon>Bacteroidota</taxon>
        <taxon>Chitinophagia</taxon>
        <taxon>Chitinophagales</taxon>
        <taxon>Chitinophagaceae</taxon>
        <taxon>Chitinophaga</taxon>
    </lineage>
</organism>
<evidence type="ECO:0000259" key="7">
    <source>
        <dbReference type="PROSITE" id="PS50109"/>
    </source>
</evidence>
<evidence type="ECO:0000313" key="10">
    <source>
        <dbReference type="Proteomes" id="UP000679126"/>
    </source>
</evidence>
<dbReference type="InterPro" id="IPR011006">
    <property type="entry name" value="CheY-like_superfamily"/>
</dbReference>
<dbReference type="PANTHER" id="PTHR45339:SF1">
    <property type="entry name" value="HYBRID SIGNAL TRANSDUCTION HISTIDINE KINASE J"/>
    <property type="match status" value="1"/>
</dbReference>
<dbReference type="SMART" id="SM00388">
    <property type="entry name" value="HisKA"/>
    <property type="match status" value="1"/>
</dbReference>
<dbReference type="InterPro" id="IPR001789">
    <property type="entry name" value="Sig_transdc_resp-reg_receiver"/>
</dbReference>
<protein>
    <recommendedName>
        <fullName evidence="2">histidine kinase</fullName>
        <ecNumber evidence="2">2.7.13.3</ecNumber>
    </recommendedName>
</protein>
<accession>A0ABS3YB15</accession>
<feature type="modified residue" description="4-aspartylphosphate" evidence="5">
    <location>
        <position position="629"/>
    </location>
</feature>
<reference evidence="10" key="1">
    <citation type="submission" date="2021-03" db="EMBL/GenBank/DDBJ databases">
        <title>Assistant Professor.</title>
        <authorList>
            <person name="Huq M.A."/>
        </authorList>
    </citation>
    <scope>NUCLEOTIDE SEQUENCE [LARGE SCALE GENOMIC DNA]</scope>
    <source>
        <strain evidence="10">MAH-28</strain>
    </source>
</reference>
<dbReference type="Gene3D" id="3.40.50.2300">
    <property type="match status" value="1"/>
</dbReference>
<dbReference type="SMART" id="SM00387">
    <property type="entry name" value="HATPase_c"/>
    <property type="match status" value="1"/>
</dbReference>
<dbReference type="EMBL" id="JAGHKP010000001">
    <property type="protein sequence ID" value="MBO9151849.1"/>
    <property type="molecule type" value="Genomic_DNA"/>
</dbReference>
<dbReference type="CDD" id="cd16922">
    <property type="entry name" value="HATPase_EvgS-ArcB-TorS-like"/>
    <property type="match status" value="1"/>
</dbReference>
<name>A0ABS3YB15_9BACT</name>
<dbReference type="InterPro" id="IPR005467">
    <property type="entry name" value="His_kinase_dom"/>
</dbReference>
<dbReference type="Pfam" id="PF02518">
    <property type="entry name" value="HATPase_c"/>
    <property type="match status" value="1"/>
</dbReference>
<dbReference type="Gene3D" id="1.10.287.130">
    <property type="match status" value="1"/>
</dbReference>